<gene>
    <name evidence="4" type="ORF">GCM10009741_41480</name>
</gene>
<dbReference type="EMBL" id="BAAANC010000002">
    <property type="protein sequence ID" value="GAA1534714.1"/>
    <property type="molecule type" value="Genomic_DNA"/>
</dbReference>
<accession>A0ABN2B7S7</accession>
<dbReference type="InterPro" id="IPR000182">
    <property type="entry name" value="GNAT_dom"/>
</dbReference>
<proteinExistence type="predicted"/>
<sequence>MQELHGFHESRPSVHRLESGDWQILKDLRVQALVDSPDAFLGDAAAEKDYGEKYWHQELSRNVWLVATYNGTGIGLAKLNCAADDGVHVEALWVAPGRRRRGVGRQLMSAVEDVAVARGVRQLKLWIFTENDAARAFYLKLSYQETPYKQPIKANGRIMCEEEYAKHL</sequence>
<feature type="domain" description="N-acetyltransferase" evidence="3">
    <location>
        <begin position="12"/>
        <end position="168"/>
    </location>
</feature>
<keyword evidence="1" id="KW-0808">Transferase</keyword>
<keyword evidence="5" id="KW-1185">Reference proteome</keyword>
<dbReference type="InterPro" id="IPR016181">
    <property type="entry name" value="Acyl_CoA_acyltransferase"/>
</dbReference>
<dbReference type="InterPro" id="IPR050832">
    <property type="entry name" value="Bact_Acetyltransf"/>
</dbReference>
<name>A0ABN2B7S7_9ACTN</name>
<dbReference type="Gene3D" id="3.40.630.30">
    <property type="match status" value="1"/>
</dbReference>
<dbReference type="PANTHER" id="PTHR43877">
    <property type="entry name" value="AMINOALKYLPHOSPHONATE N-ACETYLTRANSFERASE-RELATED-RELATED"/>
    <property type="match status" value="1"/>
</dbReference>
<keyword evidence="2" id="KW-0012">Acyltransferase</keyword>
<reference evidence="4 5" key="1">
    <citation type="journal article" date="2019" name="Int. J. Syst. Evol. Microbiol.">
        <title>The Global Catalogue of Microorganisms (GCM) 10K type strain sequencing project: providing services to taxonomists for standard genome sequencing and annotation.</title>
        <authorList>
            <consortium name="The Broad Institute Genomics Platform"/>
            <consortium name="The Broad Institute Genome Sequencing Center for Infectious Disease"/>
            <person name="Wu L."/>
            <person name="Ma J."/>
        </authorList>
    </citation>
    <scope>NUCLEOTIDE SEQUENCE [LARGE SCALE GENOMIC DNA]</scope>
    <source>
        <strain evidence="4 5">JCM 14303</strain>
    </source>
</reference>
<comment type="caution">
    <text evidence="4">The sequence shown here is derived from an EMBL/GenBank/DDBJ whole genome shotgun (WGS) entry which is preliminary data.</text>
</comment>
<dbReference type="Proteomes" id="UP001500363">
    <property type="component" value="Unassembled WGS sequence"/>
</dbReference>
<evidence type="ECO:0000313" key="5">
    <source>
        <dbReference type="Proteomes" id="UP001500363"/>
    </source>
</evidence>
<protein>
    <recommendedName>
        <fullName evidence="3">N-acetyltransferase domain-containing protein</fullName>
    </recommendedName>
</protein>
<dbReference type="Pfam" id="PF00583">
    <property type="entry name" value="Acetyltransf_1"/>
    <property type="match status" value="1"/>
</dbReference>
<evidence type="ECO:0000313" key="4">
    <source>
        <dbReference type="EMBL" id="GAA1534714.1"/>
    </source>
</evidence>
<organism evidence="4 5">
    <name type="scientific">Kribbella lupini</name>
    <dbReference type="NCBI Taxonomy" id="291602"/>
    <lineage>
        <taxon>Bacteria</taxon>
        <taxon>Bacillati</taxon>
        <taxon>Actinomycetota</taxon>
        <taxon>Actinomycetes</taxon>
        <taxon>Propionibacteriales</taxon>
        <taxon>Kribbellaceae</taxon>
        <taxon>Kribbella</taxon>
    </lineage>
</organism>
<dbReference type="SUPFAM" id="SSF55729">
    <property type="entry name" value="Acyl-CoA N-acyltransferases (Nat)"/>
    <property type="match status" value="1"/>
</dbReference>
<evidence type="ECO:0000256" key="2">
    <source>
        <dbReference type="ARBA" id="ARBA00023315"/>
    </source>
</evidence>
<evidence type="ECO:0000259" key="3">
    <source>
        <dbReference type="PROSITE" id="PS51186"/>
    </source>
</evidence>
<dbReference type="PROSITE" id="PS51186">
    <property type="entry name" value="GNAT"/>
    <property type="match status" value="1"/>
</dbReference>
<evidence type="ECO:0000256" key="1">
    <source>
        <dbReference type="ARBA" id="ARBA00022679"/>
    </source>
</evidence>